<protein>
    <submittedName>
        <fullName evidence="1">Uncharacterized protein</fullName>
    </submittedName>
</protein>
<name>T1H3K8_MEGSC</name>
<sequence length="69" mass="7562">MSIKPLTTPNLNITKFFDNNGKVGVSTSIVGAQYHQLNGDEINGKIKQELELDVDNDLESPSPRPNGDH</sequence>
<evidence type="ECO:0000313" key="2">
    <source>
        <dbReference type="Proteomes" id="UP000015102"/>
    </source>
</evidence>
<reference evidence="1" key="2">
    <citation type="submission" date="2015-06" db="UniProtKB">
        <authorList>
            <consortium name="EnsemblMetazoa"/>
        </authorList>
    </citation>
    <scope>IDENTIFICATION</scope>
</reference>
<evidence type="ECO:0000313" key="1">
    <source>
        <dbReference type="EnsemblMetazoa" id="MESCA010836-PA"/>
    </source>
</evidence>
<dbReference type="EMBL" id="CAQQ02034737">
    <property type="status" value="NOT_ANNOTATED_CDS"/>
    <property type="molecule type" value="Genomic_DNA"/>
</dbReference>
<dbReference type="EMBL" id="CAQQ02034735">
    <property type="status" value="NOT_ANNOTATED_CDS"/>
    <property type="molecule type" value="Genomic_DNA"/>
</dbReference>
<accession>T1H3K8</accession>
<dbReference type="EnsemblMetazoa" id="MESCA010836-RA">
    <property type="protein sequence ID" value="MESCA010836-PA"/>
    <property type="gene ID" value="MESCA010836"/>
</dbReference>
<dbReference type="HOGENOM" id="CLU_2783235_0_0_1"/>
<organism evidence="1 2">
    <name type="scientific">Megaselia scalaris</name>
    <name type="common">Humpbacked fly</name>
    <name type="synonym">Phora scalaris</name>
    <dbReference type="NCBI Taxonomy" id="36166"/>
    <lineage>
        <taxon>Eukaryota</taxon>
        <taxon>Metazoa</taxon>
        <taxon>Ecdysozoa</taxon>
        <taxon>Arthropoda</taxon>
        <taxon>Hexapoda</taxon>
        <taxon>Insecta</taxon>
        <taxon>Pterygota</taxon>
        <taxon>Neoptera</taxon>
        <taxon>Endopterygota</taxon>
        <taxon>Diptera</taxon>
        <taxon>Brachycera</taxon>
        <taxon>Muscomorpha</taxon>
        <taxon>Platypezoidea</taxon>
        <taxon>Phoridae</taxon>
        <taxon>Megaseliini</taxon>
        <taxon>Megaselia</taxon>
    </lineage>
</organism>
<dbReference type="AlphaFoldDB" id="T1H3K8"/>
<dbReference type="EMBL" id="CAQQ02034734">
    <property type="status" value="NOT_ANNOTATED_CDS"/>
    <property type="molecule type" value="Genomic_DNA"/>
</dbReference>
<proteinExistence type="predicted"/>
<keyword evidence="2" id="KW-1185">Reference proteome</keyword>
<reference evidence="2" key="1">
    <citation type="submission" date="2013-02" db="EMBL/GenBank/DDBJ databases">
        <authorList>
            <person name="Hughes D."/>
        </authorList>
    </citation>
    <scope>NUCLEOTIDE SEQUENCE</scope>
    <source>
        <strain>Durham</strain>
        <strain evidence="2">NC isolate 2 -- Noor lab</strain>
    </source>
</reference>
<dbReference type="EMBL" id="CAQQ02034736">
    <property type="status" value="NOT_ANNOTATED_CDS"/>
    <property type="molecule type" value="Genomic_DNA"/>
</dbReference>
<dbReference type="Proteomes" id="UP000015102">
    <property type="component" value="Unassembled WGS sequence"/>
</dbReference>